<dbReference type="AlphaFoldDB" id="A0A508SUY3"/>
<feature type="compositionally biased region" description="Basic and acidic residues" evidence="1">
    <location>
        <begin position="212"/>
        <end position="253"/>
    </location>
</feature>
<feature type="transmembrane region" description="Helical" evidence="2">
    <location>
        <begin position="36"/>
        <end position="57"/>
    </location>
</feature>
<reference evidence="3" key="1">
    <citation type="submission" date="2019-02" db="EMBL/GenBank/DDBJ databases">
        <authorList>
            <person name="Pothier F.J."/>
        </authorList>
    </citation>
    <scope>NUCLEOTIDE SEQUENCE</scope>
    <source>
        <strain evidence="3">CI-1B</strain>
    </source>
</reference>
<evidence type="ECO:0008006" key="5">
    <source>
        <dbReference type="Google" id="ProtNLM"/>
    </source>
</evidence>
<dbReference type="InterPro" id="IPR007407">
    <property type="entry name" value="DUF459"/>
</dbReference>
<organism evidence="3 4">
    <name type="scientific">Bradyrhizobium ivorense</name>
    <dbReference type="NCBI Taxonomy" id="2511166"/>
    <lineage>
        <taxon>Bacteria</taxon>
        <taxon>Pseudomonadati</taxon>
        <taxon>Pseudomonadota</taxon>
        <taxon>Alphaproteobacteria</taxon>
        <taxon>Hyphomicrobiales</taxon>
        <taxon>Nitrobacteraceae</taxon>
        <taxon>Bradyrhizobium</taxon>
    </lineage>
</organism>
<dbReference type="Pfam" id="PF04311">
    <property type="entry name" value="DUF459"/>
    <property type="match status" value="2"/>
</dbReference>
<feature type="compositionally biased region" description="Low complexity" evidence="1">
    <location>
        <begin position="499"/>
        <end position="510"/>
    </location>
</feature>
<dbReference type="PANTHER" id="PTHR30383">
    <property type="entry name" value="THIOESTERASE 1/PROTEASE 1/LYSOPHOSPHOLIPASE L1"/>
    <property type="match status" value="1"/>
</dbReference>
<proteinExistence type="predicted"/>
<evidence type="ECO:0000256" key="1">
    <source>
        <dbReference type="SAM" id="MobiDB-lite"/>
    </source>
</evidence>
<keyword evidence="2" id="KW-1133">Transmembrane helix</keyword>
<feature type="region of interest" description="Disordered" evidence="1">
    <location>
        <begin position="407"/>
        <end position="433"/>
    </location>
</feature>
<comment type="caution">
    <text evidence="3">The sequence shown here is derived from an EMBL/GenBank/DDBJ whole genome shotgun (WGS) entry which is preliminary data.</text>
</comment>
<sequence>MVEKLPACGPIPLVCWARPEQRPDLSMPKPRSFLRVFTEAGPLVALAVALALLIGIAQPASAQFFNFPGFGSPPPQQRHAPPQQRGGGGWFGGDFFQPFQERPQQAQPQRPREDFSRAPPPAKRETTAERNVLVLGDAMADWLAYGLEDAYSEQPDMGVIRKHKTVSGLIRYQPKGDPADWAAAARGILATEKPDAIVVMLGLNDRTSLREPVVEKKTDKKDDKDKKDARAKPDAKPGDKPDAAAKGDDRPVDTDLPQDDADNDAQATHDKAARSPNGLYEFRDDRWVELYSKKIEEMINVLKSKGVPVLWVGLPAIRGQKGTSDMLFLDALYRDAAGKAGITYVDVWDGFVDEAGRFMQKGPDFEGQPRTLRTYDGVFFTKAGARKLAHYVEREVTRLLAVRTGPIALPSEPATPDTSAEPGKPSPRPLAGPVLPLVASSIGTDQLLGGPGSRPAAVDALAARTLVKGEALAAPAGRADDFAWPRREIGREQAKGDVPVAATTPAAPAAPANPPPSTTAIAPDGSIITAPQKPAQKRIFRPAQAPPPQQQQPWLRDFFGFGGPQPQQRPLAPPRPPRPPGNVGRSASVPSNAVQ</sequence>
<dbReference type="EMBL" id="CAADFC020000004">
    <property type="protein sequence ID" value="VIO66313.1"/>
    <property type="molecule type" value="Genomic_DNA"/>
</dbReference>
<keyword evidence="2" id="KW-0472">Membrane</keyword>
<dbReference type="CDD" id="cd01829">
    <property type="entry name" value="SGNH_hydrolase_peri2"/>
    <property type="match status" value="1"/>
</dbReference>
<feature type="compositionally biased region" description="Pro residues" evidence="1">
    <location>
        <begin position="571"/>
        <end position="580"/>
    </location>
</feature>
<protein>
    <recommendedName>
        <fullName evidence="5">SGNH hydrolase-type esterase domain-containing protein</fullName>
    </recommendedName>
</protein>
<accession>A0A508SUY3</accession>
<feature type="region of interest" description="Disordered" evidence="1">
    <location>
        <begin position="68"/>
        <end position="128"/>
    </location>
</feature>
<evidence type="ECO:0000313" key="3">
    <source>
        <dbReference type="EMBL" id="VIO66313.1"/>
    </source>
</evidence>
<dbReference type="SUPFAM" id="SSF52266">
    <property type="entry name" value="SGNH hydrolase"/>
    <property type="match status" value="1"/>
</dbReference>
<evidence type="ECO:0000313" key="4">
    <source>
        <dbReference type="Proteomes" id="UP000328092"/>
    </source>
</evidence>
<feature type="compositionally biased region" description="Low complexity" evidence="1">
    <location>
        <begin position="93"/>
        <end position="109"/>
    </location>
</feature>
<dbReference type="InterPro" id="IPR036514">
    <property type="entry name" value="SGNH_hydro_sf"/>
</dbReference>
<keyword evidence="4" id="KW-1185">Reference proteome</keyword>
<evidence type="ECO:0000256" key="2">
    <source>
        <dbReference type="SAM" id="Phobius"/>
    </source>
</evidence>
<keyword evidence="2" id="KW-0812">Transmembrane</keyword>
<dbReference type="PANTHER" id="PTHR30383:SF5">
    <property type="entry name" value="SGNH HYDROLASE-TYPE ESTERASE DOMAIN-CONTAINING PROTEIN"/>
    <property type="match status" value="1"/>
</dbReference>
<dbReference type="Gene3D" id="3.40.50.1110">
    <property type="entry name" value="SGNH hydrolase"/>
    <property type="match status" value="1"/>
</dbReference>
<feature type="compositionally biased region" description="Basic and acidic residues" evidence="1">
    <location>
        <begin position="110"/>
        <end position="128"/>
    </location>
</feature>
<feature type="region of interest" description="Disordered" evidence="1">
    <location>
        <begin position="492"/>
        <end position="595"/>
    </location>
</feature>
<dbReference type="InterPro" id="IPR051532">
    <property type="entry name" value="Ester_Hydrolysis_Enzymes"/>
</dbReference>
<dbReference type="Proteomes" id="UP000328092">
    <property type="component" value="Unassembled WGS sequence"/>
</dbReference>
<dbReference type="GO" id="GO:0004622">
    <property type="term" value="F:phosphatidylcholine lysophospholipase activity"/>
    <property type="evidence" value="ECO:0007669"/>
    <property type="project" value="TreeGrafter"/>
</dbReference>
<feature type="region of interest" description="Disordered" evidence="1">
    <location>
        <begin position="212"/>
        <end position="276"/>
    </location>
</feature>
<name>A0A508SUY3_9BRAD</name>
<gene>
    <name evidence="3" type="ORF">CI1B_14340</name>
</gene>